<name>A0A0F8XKR1_9ZZZZ</name>
<feature type="transmembrane region" description="Helical" evidence="1">
    <location>
        <begin position="7"/>
        <end position="27"/>
    </location>
</feature>
<accession>A0A0F8XKR1</accession>
<organism evidence="2">
    <name type="scientific">marine sediment metagenome</name>
    <dbReference type="NCBI Taxonomy" id="412755"/>
    <lineage>
        <taxon>unclassified sequences</taxon>
        <taxon>metagenomes</taxon>
        <taxon>ecological metagenomes</taxon>
    </lineage>
</organism>
<keyword evidence="1" id="KW-0812">Transmembrane</keyword>
<keyword evidence="1" id="KW-0472">Membrane</keyword>
<feature type="transmembrane region" description="Helical" evidence="1">
    <location>
        <begin position="39"/>
        <end position="57"/>
    </location>
</feature>
<gene>
    <name evidence="2" type="ORF">LCGC14_2931440</name>
</gene>
<dbReference type="AlphaFoldDB" id="A0A0F8XKR1"/>
<keyword evidence="1" id="KW-1133">Transmembrane helix</keyword>
<comment type="caution">
    <text evidence="2">The sequence shown here is derived from an EMBL/GenBank/DDBJ whole genome shotgun (WGS) entry which is preliminary data.</text>
</comment>
<reference evidence="2" key="1">
    <citation type="journal article" date="2015" name="Nature">
        <title>Complex archaea that bridge the gap between prokaryotes and eukaryotes.</title>
        <authorList>
            <person name="Spang A."/>
            <person name="Saw J.H."/>
            <person name="Jorgensen S.L."/>
            <person name="Zaremba-Niedzwiedzka K."/>
            <person name="Martijn J."/>
            <person name="Lind A.E."/>
            <person name="van Eijk R."/>
            <person name="Schleper C."/>
            <person name="Guy L."/>
            <person name="Ettema T.J."/>
        </authorList>
    </citation>
    <scope>NUCLEOTIDE SEQUENCE</scope>
</reference>
<sequence length="125" mass="14462">MSGFVEYIVVAGCIWLLLIFGWWIFWIWYSDGKLRPTSWLAIATMPIWSVRSVWAGWRRQQQYRTFGGIQLELRALRASPPPDPATRIAVVEQLEDGLRTAPADLPESVRADFEKTIRVLREESP</sequence>
<proteinExistence type="predicted"/>
<evidence type="ECO:0000313" key="2">
    <source>
        <dbReference type="EMBL" id="KKK69697.1"/>
    </source>
</evidence>
<evidence type="ECO:0000256" key="1">
    <source>
        <dbReference type="SAM" id="Phobius"/>
    </source>
</evidence>
<dbReference type="EMBL" id="LAZR01058526">
    <property type="protein sequence ID" value="KKK69697.1"/>
    <property type="molecule type" value="Genomic_DNA"/>
</dbReference>
<protein>
    <submittedName>
        <fullName evidence="2">Uncharacterized protein</fullName>
    </submittedName>
</protein>